<evidence type="ECO:0000313" key="3">
    <source>
        <dbReference type="Proteomes" id="UP000001962"/>
    </source>
</evidence>
<evidence type="ECO:0000256" key="1">
    <source>
        <dbReference type="SAM" id="MobiDB-lite"/>
    </source>
</evidence>
<dbReference type="KEGG" id="aeh:Mlg_2862"/>
<name>Q0A4N5_ALKEH</name>
<accession>Q0A4N5</accession>
<dbReference type="InterPro" id="IPR021357">
    <property type="entry name" value="DUF2782"/>
</dbReference>
<dbReference type="Gene3D" id="2.20.130.30">
    <property type="entry name" value="Protein of unknown function DUF2782"/>
    <property type="match status" value="1"/>
</dbReference>
<dbReference type="OrthoDB" id="5296182at2"/>
<evidence type="ECO:0000313" key="2">
    <source>
        <dbReference type="EMBL" id="ABI58202.1"/>
    </source>
</evidence>
<dbReference type="Proteomes" id="UP000001962">
    <property type="component" value="Chromosome"/>
</dbReference>
<evidence type="ECO:0008006" key="4">
    <source>
        <dbReference type="Google" id="ProtNLM"/>
    </source>
</evidence>
<feature type="region of interest" description="Disordered" evidence="1">
    <location>
        <begin position="33"/>
        <end position="55"/>
    </location>
</feature>
<protein>
    <recommendedName>
        <fullName evidence="4">DUF2782 domain-containing protein</fullName>
    </recommendedName>
</protein>
<dbReference type="Pfam" id="PF11191">
    <property type="entry name" value="DUF2782"/>
    <property type="match status" value="1"/>
</dbReference>
<dbReference type="EMBL" id="CP000453">
    <property type="protein sequence ID" value="ABI58202.1"/>
    <property type="molecule type" value="Genomic_DNA"/>
</dbReference>
<organism evidence="2 3">
    <name type="scientific">Alkalilimnicola ehrlichii (strain ATCC BAA-1101 / DSM 17681 / MLHE-1)</name>
    <dbReference type="NCBI Taxonomy" id="187272"/>
    <lineage>
        <taxon>Bacteria</taxon>
        <taxon>Pseudomonadati</taxon>
        <taxon>Pseudomonadota</taxon>
        <taxon>Gammaproteobacteria</taxon>
        <taxon>Chromatiales</taxon>
        <taxon>Ectothiorhodospiraceae</taxon>
        <taxon>Alkalilimnicola</taxon>
    </lineage>
</organism>
<sequence>MNAAAIRPRQRPPTHLLLALGLGTALALAGPVSGEEEGPIVTPPPAPEELTEGEPIEPTVRIIRREWATIEEFSIQGQIYAVRITPVVGPPYYLIDTDGDGVLNHRAEYDPLREPKIHRWELLRW</sequence>
<keyword evidence="3" id="KW-1185">Reference proteome</keyword>
<proteinExistence type="predicted"/>
<dbReference type="AlphaFoldDB" id="Q0A4N5"/>
<dbReference type="HOGENOM" id="CLU_145353_0_1_6"/>
<dbReference type="RefSeq" id="WP_011630595.1">
    <property type="nucleotide sequence ID" value="NC_008340.1"/>
</dbReference>
<reference evidence="3" key="1">
    <citation type="submission" date="2006-08" db="EMBL/GenBank/DDBJ databases">
        <title>Complete sequence of Alkalilimnicola ehrilichei MLHE-1.</title>
        <authorList>
            <person name="Copeland A."/>
            <person name="Lucas S."/>
            <person name="Lapidus A."/>
            <person name="Barry K."/>
            <person name="Detter J.C."/>
            <person name="Glavina del Rio T."/>
            <person name="Hammon N."/>
            <person name="Israni S."/>
            <person name="Dalin E."/>
            <person name="Tice H."/>
            <person name="Pitluck S."/>
            <person name="Sims D."/>
            <person name="Brettin T."/>
            <person name="Bruce D."/>
            <person name="Han C."/>
            <person name="Tapia R."/>
            <person name="Gilna P."/>
            <person name="Schmutz J."/>
            <person name="Larimer F."/>
            <person name="Land M."/>
            <person name="Hauser L."/>
            <person name="Kyrpides N."/>
            <person name="Mikhailova N."/>
            <person name="Oremland R.S."/>
            <person name="Hoeft S.E."/>
            <person name="Switzer-Blum J."/>
            <person name="Kulp T."/>
            <person name="King G."/>
            <person name="Tabita R."/>
            <person name="Witte B."/>
            <person name="Santini J.M."/>
            <person name="Basu P."/>
            <person name="Hollibaugh J.T."/>
            <person name="Xie G."/>
            <person name="Stolz J.F."/>
            <person name="Richardson P."/>
        </authorList>
    </citation>
    <scope>NUCLEOTIDE SEQUENCE [LARGE SCALE GENOMIC DNA]</scope>
    <source>
        <strain evidence="3">ATCC BAA-1101 / DSM 17681 / MLHE-1</strain>
    </source>
</reference>
<gene>
    <name evidence="2" type="ordered locus">Mlg_2862</name>
</gene>